<dbReference type="InterPro" id="IPR014818">
    <property type="entry name" value="Phage/plasmid_primase_P4_C"/>
</dbReference>
<evidence type="ECO:0000256" key="1">
    <source>
        <dbReference type="ARBA" id="ARBA00022741"/>
    </source>
</evidence>
<dbReference type="InterPro" id="IPR014015">
    <property type="entry name" value="Helicase_SF3_DNA-vir"/>
</dbReference>
<evidence type="ECO:0000313" key="6">
    <source>
        <dbReference type="Proteomes" id="UP000322214"/>
    </source>
</evidence>
<dbReference type="InterPro" id="IPR006500">
    <property type="entry name" value="Helicase_put_C_phage/plasmid"/>
</dbReference>
<dbReference type="Pfam" id="PF09250">
    <property type="entry name" value="Prim-Pol"/>
    <property type="match status" value="1"/>
</dbReference>
<keyword evidence="1" id="KW-0547">Nucleotide-binding</keyword>
<dbReference type="EMBL" id="CP042912">
    <property type="protein sequence ID" value="QEG23896.1"/>
    <property type="molecule type" value="Genomic_DNA"/>
</dbReference>
<organism evidence="5 6">
    <name type="scientific">Mariniblastus fucicola</name>
    <dbReference type="NCBI Taxonomy" id="980251"/>
    <lineage>
        <taxon>Bacteria</taxon>
        <taxon>Pseudomonadati</taxon>
        <taxon>Planctomycetota</taxon>
        <taxon>Planctomycetia</taxon>
        <taxon>Pirellulales</taxon>
        <taxon>Pirellulaceae</taxon>
        <taxon>Mariniblastus</taxon>
    </lineage>
</organism>
<dbReference type="RefSeq" id="WP_075082983.1">
    <property type="nucleotide sequence ID" value="NZ_CP042912.1"/>
</dbReference>
<dbReference type="CDD" id="cd04859">
    <property type="entry name" value="Prim_Pol"/>
    <property type="match status" value="1"/>
</dbReference>
<dbReference type="InterPro" id="IPR027417">
    <property type="entry name" value="P-loop_NTPase"/>
</dbReference>
<dbReference type="Pfam" id="PF08706">
    <property type="entry name" value="D5_N"/>
    <property type="match status" value="1"/>
</dbReference>
<evidence type="ECO:0000259" key="4">
    <source>
        <dbReference type="PROSITE" id="PS51206"/>
    </source>
</evidence>
<dbReference type="Proteomes" id="UP000322214">
    <property type="component" value="Chromosome"/>
</dbReference>
<evidence type="ECO:0000313" key="5">
    <source>
        <dbReference type="EMBL" id="QEG23896.1"/>
    </source>
</evidence>
<feature type="domain" description="SF3 helicase" evidence="4">
    <location>
        <begin position="522"/>
        <end position="680"/>
    </location>
</feature>
<evidence type="ECO:0000256" key="3">
    <source>
        <dbReference type="ARBA" id="ARBA00022840"/>
    </source>
</evidence>
<proteinExistence type="predicted"/>
<keyword evidence="6" id="KW-1185">Reference proteome</keyword>
<dbReference type="SMART" id="SM00943">
    <property type="entry name" value="Prim-Pol"/>
    <property type="match status" value="1"/>
</dbReference>
<dbReference type="SUPFAM" id="SSF56747">
    <property type="entry name" value="Prim-pol domain"/>
    <property type="match status" value="1"/>
</dbReference>
<dbReference type="GO" id="GO:0016817">
    <property type="term" value="F:hydrolase activity, acting on acid anhydrides"/>
    <property type="evidence" value="ECO:0007669"/>
    <property type="project" value="InterPro"/>
</dbReference>
<keyword evidence="2" id="KW-0378">Hydrolase</keyword>
<protein>
    <recommendedName>
        <fullName evidence="4">SF3 helicase domain-containing protein</fullName>
    </recommendedName>
</protein>
<dbReference type="InterPro" id="IPR015330">
    <property type="entry name" value="DNA_primase/pol_bifunc_N"/>
</dbReference>
<dbReference type="Pfam" id="PF19263">
    <property type="entry name" value="DUF5906"/>
    <property type="match status" value="1"/>
</dbReference>
<dbReference type="InterPro" id="IPR051620">
    <property type="entry name" value="ORF904-like_C"/>
</dbReference>
<accession>A0A5B9PH13</accession>
<dbReference type="AlphaFoldDB" id="A0A5B9PH13"/>
<dbReference type="Pfam" id="PF08707">
    <property type="entry name" value="PriCT_2"/>
    <property type="match status" value="1"/>
</dbReference>
<name>A0A5B9PH13_9BACT</name>
<dbReference type="InterPro" id="IPR014819">
    <property type="entry name" value="PriCT_2"/>
</dbReference>
<sequence length="808" mass="91896">MNWFTDQISGDRRPSDEVSDSISIYIEQYAARLFPLKRRQHIGDKKAKTPLLKGWQTTDHDVDTLRLYREQQHGIGWALGPCDLVIDVDVPTKERPNKQGMESLAKLNALLPQPLEDIAPCVESPTGGRQYYLTVPEGLKFKNVIEGFPDIDIKSHGGLVVIAGSAHWQGGKYRFSDFTQMFGYERPQAPAALLNLIRKEERKTATKSTADKLTGVELADLLKPLSACEFNTHEEWFKLFAGSHHATGGSGEGLEAFIQWSTSDPAYARHGDAIAERWKSFDANDDTGLTVATIHRERMNRGVVDLPEPVDPDELFDCEDEEIKNCMTKDNSNVATKEIDTTTKKRVRTAVGINKQAGRTDNANARRFVDEFGDDLRFVVSWGKWIYWSGKRWKIDASNAGTNALVRRYAEQLWERTKEMRKSDDPAGTLRFVKSSNSASSIIAIRTLSQSDKRVTIDHKSLDSEDLLFNCLNGTFDLQNCELRDSQREDLITQISGVSFDASAQCPLWRESLKLIFDGDEELIRYVQVLFGYTLSGTRDEHILPICYGGGSNGKSTVWNTIHDIMGDYAEIGNADLLMVSRNQHPTGLADLFAKRFVPISEPGKGCQLMESRVKEWTGDAVGKARRMREDFWEFRQTHTFWLSTNHKPKISGDDEGIWRRVKLIPFEVDLREKLGGNVDKQFKEKLKAEYSGILNWAIEGWQMYQKNGLDTYEPERVKQATSEYRNNEDEIANFVSDKLDSTDPEGMIPVSDAYALYKQWNGKMVQSEFRNSMELTYKRTKCRALPYRNRSVFVGLKLHECDKTSVF</sequence>
<dbReference type="GO" id="GO:0005524">
    <property type="term" value="F:ATP binding"/>
    <property type="evidence" value="ECO:0007669"/>
    <property type="project" value="UniProtKB-KW"/>
</dbReference>
<dbReference type="Gene3D" id="3.40.50.300">
    <property type="entry name" value="P-loop containing nucleotide triphosphate hydrolases"/>
    <property type="match status" value="1"/>
</dbReference>
<reference evidence="5 6" key="1">
    <citation type="submission" date="2019-08" db="EMBL/GenBank/DDBJ databases">
        <title>Deep-cultivation of Planctomycetes and their phenomic and genomic characterization uncovers novel biology.</title>
        <authorList>
            <person name="Wiegand S."/>
            <person name="Jogler M."/>
            <person name="Boedeker C."/>
            <person name="Pinto D."/>
            <person name="Vollmers J."/>
            <person name="Rivas-Marin E."/>
            <person name="Kohn T."/>
            <person name="Peeters S.H."/>
            <person name="Heuer A."/>
            <person name="Rast P."/>
            <person name="Oberbeckmann S."/>
            <person name="Bunk B."/>
            <person name="Jeske O."/>
            <person name="Meyerdierks A."/>
            <person name="Storesund J.E."/>
            <person name="Kallscheuer N."/>
            <person name="Luecker S."/>
            <person name="Lage O.M."/>
            <person name="Pohl T."/>
            <person name="Merkel B.J."/>
            <person name="Hornburger P."/>
            <person name="Mueller R.-W."/>
            <person name="Bruemmer F."/>
            <person name="Labrenz M."/>
            <person name="Spormann A.M."/>
            <person name="Op den Camp H."/>
            <person name="Overmann J."/>
            <person name="Amann R."/>
            <person name="Jetten M.S.M."/>
            <person name="Mascher T."/>
            <person name="Medema M.H."/>
            <person name="Devos D.P."/>
            <person name="Kaster A.-K."/>
            <person name="Ovreas L."/>
            <person name="Rohde M."/>
            <person name="Galperin M.Y."/>
            <person name="Jogler C."/>
        </authorList>
    </citation>
    <scope>NUCLEOTIDE SEQUENCE [LARGE SCALE GENOMIC DNA]</scope>
    <source>
        <strain evidence="5 6">FC18</strain>
    </source>
</reference>
<evidence type="ECO:0000256" key="2">
    <source>
        <dbReference type="ARBA" id="ARBA00022801"/>
    </source>
</evidence>
<dbReference type="SMART" id="SM00885">
    <property type="entry name" value="D5_N"/>
    <property type="match status" value="1"/>
</dbReference>
<dbReference type="PANTHER" id="PTHR35372:SF2">
    <property type="entry name" value="SF3 HELICASE DOMAIN-CONTAINING PROTEIN"/>
    <property type="match status" value="1"/>
</dbReference>
<dbReference type="PROSITE" id="PS51206">
    <property type="entry name" value="SF3_HELICASE_1"/>
    <property type="match status" value="1"/>
</dbReference>
<dbReference type="STRING" id="980251.GCA_001642875_00185"/>
<dbReference type="InterPro" id="IPR045455">
    <property type="entry name" value="NrS-1_pol-like_helicase"/>
</dbReference>
<dbReference type="NCBIfam" id="TIGR01613">
    <property type="entry name" value="primase_Cterm"/>
    <property type="match status" value="1"/>
</dbReference>
<dbReference type="KEGG" id="mff:MFFC18_38000"/>
<keyword evidence="3" id="KW-0067">ATP-binding</keyword>
<dbReference type="PANTHER" id="PTHR35372">
    <property type="entry name" value="ATP BINDING PROTEIN-RELATED"/>
    <property type="match status" value="1"/>
</dbReference>
<dbReference type="OrthoDB" id="288091at2"/>
<gene>
    <name evidence="5" type="ORF">MFFC18_38000</name>
</gene>